<reference evidence="1" key="1">
    <citation type="submission" date="2017-06" db="EMBL/GenBank/DDBJ databases">
        <title>Novel phages from South African skin metaviromes.</title>
        <authorList>
            <person name="van Zyl L.J."/>
            <person name="Abrahams Y."/>
            <person name="Stander E.A."/>
            <person name="Kirby B.M."/>
            <person name="Clavaud C."/>
            <person name="Farcet C."/>
            <person name="Breton L."/>
            <person name="Trindade M.I."/>
        </authorList>
    </citation>
    <scope>NUCLEOTIDE SEQUENCE</scope>
</reference>
<organism evidence="1">
    <name type="scientific">uncultured Caudovirales phage</name>
    <dbReference type="NCBI Taxonomy" id="2100421"/>
    <lineage>
        <taxon>Viruses</taxon>
        <taxon>Duplodnaviria</taxon>
        <taxon>Heunggongvirae</taxon>
        <taxon>Uroviricota</taxon>
        <taxon>Caudoviricetes</taxon>
        <taxon>Peduoviridae</taxon>
        <taxon>Maltschvirus</taxon>
        <taxon>Maltschvirus maltsch</taxon>
    </lineage>
</organism>
<sequence>MSNYQKAEMLLQFAGEMLIKNRPLVANWATRQSHKYYQMEMRKVIS</sequence>
<dbReference type="EMBL" id="MF417886">
    <property type="protein sequence ID" value="ASN69153.1"/>
    <property type="molecule type" value="Genomic_DNA"/>
</dbReference>
<protein>
    <submittedName>
        <fullName evidence="1">Uncharacterized protein</fullName>
    </submittedName>
</protein>
<name>A0A2H4J556_9CAUD</name>
<evidence type="ECO:0000313" key="1">
    <source>
        <dbReference type="EMBL" id="ASN69153.1"/>
    </source>
</evidence>
<accession>A0A2H4J556</accession>
<proteinExistence type="predicted"/>
<gene>
    <name evidence="1" type="ORF">7F23_40</name>
</gene>